<accession>A0ABW3LKY0</accession>
<gene>
    <name evidence="3" type="ORF">ACFQ3N_07815</name>
</gene>
<dbReference type="InterPro" id="IPR029063">
    <property type="entry name" value="SAM-dependent_MTases_sf"/>
</dbReference>
<dbReference type="Proteomes" id="UP001597040">
    <property type="component" value="Unassembled WGS sequence"/>
</dbReference>
<organism evidence="3 4">
    <name type="scientific">Virgibacillus byunsanensis</name>
    <dbReference type="NCBI Taxonomy" id="570945"/>
    <lineage>
        <taxon>Bacteria</taxon>
        <taxon>Bacillati</taxon>
        <taxon>Bacillota</taxon>
        <taxon>Bacilli</taxon>
        <taxon>Bacillales</taxon>
        <taxon>Bacillaceae</taxon>
        <taxon>Virgibacillus</taxon>
    </lineage>
</organism>
<dbReference type="SUPFAM" id="SSF53335">
    <property type="entry name" value="S-adenosyl-L-methionine-dependent methyltransferases"/>
    <property type="match status" value="1"/>
</dbReference>
<feature type="domain" description="Methyltransferase type 11" evidence="2">
    <location>
        <begin position="53"/>
        <end position="145"/>
    </location>
</feature>
<evidence type="ECO:0000313" key="3">
    <source>
        <dbReference type="EMBL" id="MFD1038317.1"/>
    </source>
</evidence>
<comment type="caution">
    <text evidence="3">The sequence shown here is derived from an EMBL/GenBank/DDBJ whole genome shotgun (WGS) entry which is preliminary data.</text>
</comment>
<sequence>MTNSFNWHQEAKLQWDNRATFWNERSTNMWDNGSRKEIVPFVQKYVTTGSNILDIGCGDGYGSYKLHYLGYNVTGVDISSEMISRATKRLKNEDITFLQGDIMNLSFEDNSFDSLMAINVLEWTEVPAKALLEINRVLKKDGLLCVGILGPTAGPRGNSYPRIHGEKTIANTMMPWEFQQLAKEYKLEYLDGFGVYKEEVKKHHLEGLPLELKQALTFMWVFMLRKVD</sequence>
<dbReference type="GO" id="GO:0008168">
    <property type="term" value="F:methyltransferase activity"/>
    <property type="evidence" value="ECO:0007669"/>
    <property type="project" value="UniProtKB-KW"/>
</dbReference>
<keyword evidence="1" id="KW-0808">Transferase</keyword>
<dbReference type="PANTHER" id="PTHR44068:SF11">
    <property type="entry name" value="GERANYL DIPHOSPHATE 2-C-METHYLTRANSFERASE"/>
    <property type="match status" value="1"/>
</dbReference>
<dbReference type="Pfam" id="PF08241">
    <property type="entry name" value="Methyltransf_11"/>
    <property type="match status" value="1"/>
</dbReference>
<evidence type="ECO:0000256" key="1">
    <source>
        <dbReference type="ARBA" id="ARBA00022679"/>
    </source>
</evidence>
<dbReference type="Gene3D" id="3.40.50.150">
    <property type="entry name" value="Vaccinia Virus protein VP39"/>
    <property type="match status" value="1"/>
</dbReference>
<evidence type="ECO:0000313" key="4">
    <source>
        <dbReference type="Proteomes" id="UP001597040"/>
    </source>
</evidence>
<proteinExistence type="predicted"/>
<reference evidence="4" key="1">
    <citation type="journal article" date="2019" name="Int. J. Syst. Evol. Microbiol.">
        <title>The Global Catalogue of Microorganisms (GCM) 10K type strain sequencing project: providing services to taxonomists for standard genome sequencing and annotation.</title>
        <authorList>
            <consortium name="The Broad Institute Genomics Platform"/>
            <consortium name="The Broad Institute Genome Sequencing Center for Infectious Disease"/>
            <person name="Wu L."/>
            <person name="Ma J."/>
        </authorList>
    </citation>
    <scope>NUCLEOTIDE SEQUENCE [LARGE SCALE GENOMIC DNA]</scope>
    <source>
        <strain evidence="4">CCUG 56754</strain>
    </source>
</reference>
<dbReference type="GO" id="GO:0032259">
    <property type="term" value="P:methylation"/>
    <property type="evidence" value="ECO:0007669"/>
    <property type="project" value="UniProtKB-KW"/>
</dbReference>
<evidence type="ECO:0000259" key="2">
    <source>
        <dbReference type="Pfam" id="PF08241"/>
    </source>
</evidence>
<keyword evidence="3" id="KW-0489">Methyltransferase</keyword>
<dbReference type="EMBL" id="JBHTKJ010000016">
    <property type="protein sequence ID" value="MFD1038317.1"/>
    <property type="molecule type" value="Genomic_DNA"/>
</dbReference>
<dbReference type="InterPro" id="IPR050447">
    <property type="entry name" value="Erg6_SMT_methyltransf"/>
</dbReference>
<protein>
    <submittedName>
        <fullName evidence="3">Class I SAM-dependent methyltransferase</fullName>
    </submittedName>
</protein>
<dbReference type="PANTHER" id="PTHR44068">
    <property type="entry name" value="ZGC:194242"/>
    <property type="match status" value="1"/>
</dbReference>
<dbReference type="CDD" id="cd02440">
    <property type="entry name" value="AdoMet_MTases"/>
    <property type="match status" value="1"/>
</dbReference>
<keyword evidence="4" id="KW-1185">Reference proteome</keyword>
<dbReference type="InterPro" id="IPR013216">
    <property type="entry name" value="Methyltransf_11"/>
</dbReference>
<dbReference type="RefSeq" id="WP_390361168.1">
    <property type="nucleotide sequence ID" value="NZ_JBHTKJ010000016.1"/>
</dbReference>
<name>A0ABW3LKY0_9BACI</name>